<dbReference type="HOGENOM" id="CLU_968866_0_0_10"/>
<dbReference type="OrthoDB" id="1116596at2"/>
<dbReference type="SUPFAM" id="SSF51735">
    <property type="entry name" value="NAD(P)-binding Rossmann-fold domains"/>
    <property type="match status" value="1"/>
</dbReference>
<proteinExistence type="predicted"/>
<keyword evidence="3" id="KW-1185">Reference proteome</keyword>
<dbReference type="STRING" id="1168034.FH5T_12370"/>
<gene>
    <name evidence="1" type="ORF">FH5T_12370</name>
    <name evidence="2" type="ORF">SAMN05444285_104128</name>
</gene>
<name>X5DG94_9BACT</name>
<dbReference type="Proteomes" id="UP000181981">
    <property type="component" value="Unassembled WGS sequence"/>
</dbReference>
<dbReference type="Proteomes" id="UP000023772">
    <property type="component" value="Chromosome"/>
</dbReference>
<evidence type="ECO:0000313" key="1">
    <source>
        <dbReference type="EMBL" id="AHW61973.1"/>
    </source>
</evidence>
<accession>X5DG94</accession>
<reference evidence="2 4" key="2">
    <citation type="submission" date="2016-10" db="EMBL/GenBank/DDBJ databases">
        <authorList>
            <person name="de Groot N.N."/>
        </authorList>
    </citation>
    <scope>NUCLEOTIDE SEQUENCE [LARGE SCALE GENOMIC DNA]</scope>
    <source>
        <strain evidence="2 4">DSM 25947</strain>
    </source>
</reference>
<reference evidence="1 3" key="1">
    <citation type="submission" date="2014-03" db="EMBL/GenBank/DDBJ databases">
        <title>Complete genome sequence of a deeply braunched marine Bacteroidia bacterium Draconibacterium orientale type strain FH5T.</title>
        <authorList>
            <person name="Li X."/>
            <person name="Wang X."/>
            <person name="Xie Z."/>
            <person name="Du Z."/>
            <person name="Chen G."/>
        </authorList>
    </citation>
    <scope>NUCLEOTIDE SEQUENCE [LARGE SCALE GENOMIC DNA]</scope>
    <source>
        <strain evidence="1 3">FH5</strain>
    </source>
</reference>
<dbReference type="eggNOG" id="COG0673">
    <property type="taxonomic scope" value="Bacteria"/>
</dbReference>
<dbReference type="KEGG" id="dori:FH5T_12370"/>
<organism evidence="2 4">
    <name type="scientific">Draconibacterium orientale</name>
    <dbReference type="NCBI Taxonomy" id="1168034"/>
    <lineage>
        <taxon>Bacteria</taxon>
        <taxon>Pseudomonadati</taxon>
        <taxon>Bacteroidota</taxon>
        <taxon>Bacteroidia</taxon>
        <taxon>Marinilabiliales</taxon>
        <taxon>Prolixibacteraceae</taxon>
        <taxon>Draconibacterium</taxon>
    </lineage>
</organism>
<dbReference type="Gene3D" id="3.40.50.720">
    <property type="entry name" value="NAD(P)-binding Rossmann-like Domain"/>
    <property type="match status" value="1"/>
</dbReference>
<evidence type="ECO:0000313" key="4">
    <source>
        <dbReference type="Proteomes" id="UP000181981"/>
    </source>
</evidence>
<protein>
    <submittedName>
        <fullName evidence="2">Predicted dehydrogenase</fullName>
    </submittedName>
</protein>
<evidence type="ECO:0000313" key="3">
    <source>
        <dbReference type="Proteomes" id="UP000023772"/>
    </source>
</evidence>
<dbReference type="InterPro" id="IPR036291">
    <property type="entry name" value="NAD(P)-bd_dom_sf"/>
</dbReference>
<dbReference type="EMBL" id="FOHT01000004">
    <property type="protein sequence ID" value="SES99345.1"/>
    <property type="molecule type" value="Genomic_DNA"/>
</dbReference>
<dbReference type="EMBL" id="CP007451">
    <property type="protein sequence ID" value="AHW61973.1"/>
    <property type="molecule type" value="Genomic_DNA"/>
</dbReference>
<sequence length="287" mass="32832">MLNVGLIGNTKILEPFVMEIKKNAQINIIGKASVGSSEELTGFHYSIPEFNRVELIERADLIIMDNSTPMPFKFMRDIVKKSKHIFCAEYPDLTIDECTELNKLINESRSVVQVTNPYFFSPAIQWANKNIKTPAFIDYSNFENDVTEKKSMYYMLLMLLKLTGISPKKIGAVTFPGYNNSKFTNVRLEFGDASVVNLNFGKLESLKNFKVRIYSDNQFATFNFSKEKYLSDNKTIDFADDCLVNELDTFIQAIEGKIKKTSTLDDYLIAMHVTQKINKKIAQFSIH</sequence>
<evidence type="ECO:0000313" key="2">
    <source>
        <dbReference type="EMBL" id="SES99345.1"/>
    </source>
</evidence>
<dbReference type="AlphaFoldDB" id="X5DG94"/>